<feature type="domain" description="MobA-like NTP transferase" evidence="2">
    <location>
        <begin position="2"/>
        <end position="58"/>
    </location>
</feature>
<dbReference type="InterPro" id="IPR029044">
    <property type="entry name" value="Nucleotide-diphossugar_trans"/>
</dbReference>
<dbReference type="AlphaFoldDB" id="A0A258D9R4"/>
<dbReference type="GO" id="GO:0016779">
    <property type="term" value="F:nucleotidyltransferase activity"/>
    <property type="evidence" value="ECO:0007669"/>
    <property type="project" value="UniProtKB-ARBA"/>
</dbReference>
<keyword evidence="1" id="KW-0460">Magnesium</keyword>
<evidence type="ECO:0000256" key="1">
    <source>
        <dbReference type="ARBA" id="ARBA00022842"/>
    </source>
</evidence>
<dbReference type="PANTHER" id="PTHR43777">
    <property type="entry name" value="MOLYBDENUM COFACTOR CYTIDYLYLTRANSFERASE"/>
    <property type="match status" value="1"/>
</dbReference>
<evidence type="ECO:0000259" key="2">
    <source>
        <dbReference type="Pfam" id="PF12804"/>
    </source>
</evidence>
<proteinExistence type="predicted"/>
<sequence>MLDRLLSAFDPEEGRAIVQPTFRGKQGNPMLWAREFLPQMLAITGDIGARHLAARHADRLVEVEMASDAVLRDFDTTESLKGLPEYAAKR</sequence>
<dbReference type="Pfam" id="PF12804">
    <property type="entry name" value="NTP_transf_3"/>
    <property type="match status" value="1"/>
</dbReference>
<reference evidence="3 4" key="1">
    <citation type="submission" date="2017-03" db="EMBL/GenBank/DDBJ databases">
        <title>Lifting the veil on microbial sulfur biogeochemistry in mining wastewaters.</title>
        <authorList>
            <person name="Kantor R.S."/>
            <person name="Colenbrander Nelson T."/>
            <person name="Marshall S."/>
            <person name="Bennett D."/>
            <person name="Apte S."/>
            <person name="Camacho D."/>
            <person name="Thomas B.C."/>
            <person name="Warren L.A."/>
            <person name="Banfield J.F."/>
        </authorList>
    </citation>
    <scope>NUCLEOTIDE SEQUENCE [LARGE SCALE GENOMIC DNA]</scope>
    <source>
        <strain evidence="3">32-67-7</strain>
    </source>
</reference>
<evidence type="ECO:0000313" key="4">
    <source>
        <dbReference type="Proteomes" id="UP000215616"/>
    </source>
</evidence>
<accession>A0A258D9R4</accession>
<dbReference type="PANTHER" id="PTHR43777:SF1">
    <property type="entry name" value="MOLYBDENUM COFACTOR CYTIDYLYLTRANSFERASE"/>
    <property type="match status" value="1"/>
</dbReference>
<dbReference type="InterPro" id="IPR025877">
    <property type="entry name" value="MobA-like_NTP_Trfase"/>
</dbReference>
<name>A0A258D9R4_CAUVI</name>
<organism evidence="3 4">
    <name type="scientific">Caulobacter vibrioides</name>
    <name type="common">Caulobacter crescentus</name>
    <dbReference type="NCBI Taxonomy" id="155892"/>
    <lineage>
        <taxon>Bacteria</taxon>
        <taxon>Pseudomonadati</taxon>
        <taxon>Pseudomonadota</taxon>
        <taxon>Alphaproteobacteria</taxon>
        <taxon>Caulobacterales</taxon>
        <taxon>Caulobacteraceae</taxon>
        <taxon>Caulobacter</taxon>
    </lineage>
</organism>
<dbReference type="Gene3D" id="3.90.550.10">
    <property type="entry name" value="Spore Coat Polysaccharide Biosynthesis Protein SpsA, Chain A"/>
    <property type="match status" value="1"/>
</dbReference>
<comment type="caution">
    <text evidence="3">The sequence shown here is derived from an EMBL/GenBank/DDBJ whole genome shotgun (WGS) entry which is preliminary data.</text>
</comment>
<protein>
    <recommendedName>
        <fullName evidence="2">MobA-like NTP transferase domain-containing protein</fullName>
    </recommendedName>
</protein>
<dbReference type="Proteomes" id="UP000215616">
    <property type="component" value="Unassembled WGS sequence"/>
</dbReference>
<dbReference type="EMBL" id="NCDQ01000074">
    <property type="protein sequence ID" value="OYX04509.1"/>
    <property type="molecule type" value="Genomic_DNA"/>
</dbReference>
<evidence type="ECO:0000313" key="3">
    <source>
        <dbReference type="EMBL" id="OYX04509.1"/>
    </source>
</evidence>
<dbReference type="SUPFAM" id="SSF53448">
    <property type="entry name" value="Nucleotide-diphospho-sugar transferases"/>
    <property type="match status" value="1"/>
</dbReference>
<gene>
    <name evidence="3" type="ORF">B7Z12_06300</name>
</gene>